<dbReference type="AlphaFoldDB" id="A0A061GM53"/>
<dbReference type="EMBL" id="CM001887">
    <property type="protein sequence ID" value="EOY30616.1"/>
    <property type="molecule type" value="Genomic_DNA"/>
</dbReference>
<feature type="transmembrane region" description="Helical" evidence="1">
    <location>
        <begin position="82"/>
        <end position="101"/>
    </location>
</feature>
<dbReference type="Proteomes" id="UP000026915">
    <property type="component" value="Chromosome 9"/>
</dbReference>
<organism evidence="2 3">
    <name type="scientific">Theobroma cacao</name>
    <name type="common">Cacao</name>
    <name type="synonym">Cocoa</name>
    <dbReference type="NCBI Taxonomy" id="3641"/>
    <lineage>
        <taxon>Eukaryota</taxon>
        <taxon>Viridiplantae</taxon>
        <taxon>Streptophyta</taxon>
        <taxon>Embryophyta</taxon>
        <taxon>Tracheophyta</taxon>
        <taxon>Spermatophyta</taxon>
        <taxon>Magnoliopsida</taxon>
        <taxon>eudicotyledons</taxon>
        <taxon>Gunneridae</taxon>
        <taxon>Pentapetalae</taxon>
        <taxon>rosids</taxon>
        <taxon>malvids</taxon>
        <taxon>Malvales</taxon>
        <taxon>Malvaceae</taxon>
        <taxon>Byttnerioideae</taxon>
        <taxon>Theobroma</taxon>
    </lineage>
</organism>
<keyword evidence="1" id="KW-0472">Membrane</keyword>
<reference evidence="2 3" key="1">
    <citation type="journal article" date="2013" name="Genome Biol.">
        <title>The genome sequence of the most widely cultivated cacao type and its use to identify candidate genes regulating pod color.</title>
        <authorList>
            <person name="Motamayor J.C."/>
            <person name="Mockaitis K."/>
            <person name="Schmutz J."/>
            <person name="Haiminen N."/>
            <person name="Iii D.L."/>
            <person name="Cornejo O."/>
            <person name="Findley S.D."/>
            <person name="Zheng P."/>
            <person name="Utro F."/>
            <person name="Royaert S."/>
            <person name="Saski C."/>
            <person name="Jenkins J."/>
            <person name="Podicheti R."/>
            <person name="Zhao M."/>
            <person name="Scheffler B.E."/>
            <person name="Stack J.C."/>
            <person name="Feltus F.A."/>
            <person name="Mustiga G.M."/>
            <person name="Amores F."/>
            <person name="Phillips W."/>
            <person name="Marelli J.P."/>
            <person name="May G.D."/>
            <person name="Shapiro H."/>
            <person name="Ma J."/>
            <person name="Bustamante C.D."/>
            <person name="Schnell R.J."/>
            <person name="Main D."/>
            <person name="Gilbert D."/>
            <person name="Parida L."/>
            <person name="Kuhn D.N."/>
        </authorList>
    </citation>
    <scope>NUCLEOTIDE SEQUENCE [LARGE SCALE GENOMIC DNA]</scope>
    <source>
        <strain evidence="3">cv. Matina 1-6</strain>
    </source>
</reference>
<dbReference type="HOGENOM" id="CLU_2268733_0_0_1"/>
<evidence type="ECO:0000256" key="1">
    <source>
        <dbReference type="SAM" id="Phobius"/>
    </source>
</evidence>
<feature type="transmembrane region" description="Helical" evidence="1">
    <location>
        <begin position="29"/>
        <end position="47"/>
    </location>
</feature>
<name>A0A061GM53_THECC</name>
<keyword evidence="3" id="KW-1185">Reference proteome</keyword>
<keyword evidence="1" id="KW-0812">Transmembrane</keyword>
<evidence type="ECO:0000313" key="2">
    <source>
        <dbReference type="EMBL" id="EOY30616.1"/>
    </source>
</evidence>
<accession>A0A061GM53</accession>
<evidence type="ECO:0000313" key="3">
    <source>
        <dbReference type="Proteomes" id="UP000026915"/>
    </source>
</evidence>
<feature type="transmembrane region" description="Helical" evidence="1">
    <location>
        <begin position="52"/>
        <end position="70"/>
    </location>
</feature>
<protein>
    <submittedName>
        <fullName evidence="2">Uncharacterized protein</fullName>
    </submittedName>
</protein>
<keyword evidence="1" id="KW-1133">Transmembrane helix</keyword>
<sequence length="103" mass="12405">MLQFCLKTTHIYHTCLSSYLPEVIGQQNLLRVTFLFFFCGIFLRRFYTNFHFLYIIFFVTLSFCIIQNNISNWCDVKLESPIFCLYWFPFLSLADSICFCCDR</sequence>
<dbReference type="InParanoid" id="A0A061GM53"/>
<proteinExistence type="predicted"/>
<dbReference type="Gramene" id="EOY30616">
    <property type="protein sequence ID" value="EOY30616"/>
    <property type="gene ID" value="TCM_037761"/>
</dbReference>
<gene>
    <name evidence="2" type="ORF">TCM_037761</name>
</gene>